<dbReference type="PANTHER" id="PTHR44936:SF10">
    <property type="entry name" value="SENSOR PROTEIN RSTB"/>
    <property type="match status" value="1"/>
</dbReference>
<evidence type="ECO:0000256" key="5">
    <source>
        <dbReference type="ARBA" id="ARBA00022553"/>
    </source>
</evidence>
<evidence type="ECO:0000256" key="7">
    <source>
        <dbReference type="ARBA" id="ARBA00022692"/>
    </source>
</evidence>
<dbReference type="Gene3D" id="3.30.450.20">
    <property type="entry name" value="PAS domain"/>
    <property type="match status" value="2"/>
</dbReference>
<dbReference type="PATRIC" id="fig|1036673.3.peg.2202"/>
<dbReference type="InterPro" id="IPR033463">
    <property type="entry name" value="sCache_3"/>
</dbReference>
<keyword evidence="4" id="KW-1003">Cell membrane</keyword>
<evidence type="ECO:0000259" key="15">
    <source>
        <dbReference type="PROSITE" id="PS50109"/>
    </source>
</evidence>
<dbReference type="SUPFAM" id="SSF103190">
    <property type="entry name" value="Sensory domain-like"/>
    <property type="match status" value="1"/>
</dbReference>
<dbReference type="PROSITE" id="PS50109">
    <property type="entry name" value="HIS_KIN"/>
    <property type="match status" value="1"/>
</dbReference>
<keyword evidence="9 16" id="KW-0418">Kinase</keyword>
<keyword evidence="7 14" id="KW-0812">Transmembrane</keyword>
<dbReference type="GO" id="GO:0005886">
    <property type="term" value="C:plasma membrane"/>
    <property type="evidence" value="ECO:0007669"/>
    <property type="project" value="UniProtKB-SubCell"/>
</dbReference>
<reference evidence="16 17" key="2">
    <citation type="journal article" date="2013" name="Genome Announc.">
        <title>Genome Sequence of Growth-Improving Paenibacillus mucilaginosus Strain KNP414.</title>
        <authorList>
            <person name="Lu J.J."/>
            <person name="Wang J.F."/>
            <person name="Hu X.F."/>
        </authorList>
    </citation>
    <scope>NUCLEOTIDE SEQUENCE [LARGE SCALE GENOMIC DNA]</scope>
    <source>
        <strain evidence="16 17">KNP414</strain>
    </source>
</reference>
<evidence type="ECO:0000256" key="10">
    <source>
        <dbReference type="ARBA" id="ARBA00022840"/>
    </source>
</evidence>
<evidence type="ECO:0000256" key="2">
    <source>
        <dbReference type="ARBA" id="ARBA00004651"/>
    </source>
</evidence>
<comment type="subcellular location">
    <subcellularLocation>
        <location evidence="2">Cell membrane</location>
        <topology evidence="2">Multi-pass membrane protein</topology>
    </subcellularLocation>
</comment>
<dbReference type="SUPFAM" id="SSF55874">
    <property type="entry name" value="ATPase domain of HSP90 chaperone/DNA topoisomerase II/histidine kinase"/>
    <property type="match status" value="1"/>
</dbReference>
<dbReference type="Gene3D" id="1.10.287.130">
    <property type="match status" value="1"/>
</dbReference>
<keyword evidence="10" id="KW-0067">ATP-binding</keyword>
<keyword evidence="12" id="KW-0902">Two-component regulatory system</keyword>
<dbReference type="GO" id="GO:0005524">
    <property type="term" value="F:ATP binding"/>
    <property type="evidence" value="ECO:0007669"/>
    <property type="project" value="UniProtKB-KW"/>
</dbReference>
<evidence type="ECO:0000256" key="11">
    <source>
        <dbReference type="ARBA" id="ARBA00022989"/>
    </source>
</evidence>
<keyword evidence="11 14" id="KW-1133">Transmembrane helix</keyword>
<evidence type="ECO:0000256" key="8">
    <source>
        <dbReference type="ARBA" id="ARBA00022741"/>
    </source>
</evidence>
<dbReference type="HOGENOM" id="CLU_020211_11_2_9"/>
<dbReference type="Proteomes" id="UP000006620">
    <property type="component" value="Chromosome"/>
</dbReference>
<keyword evidence="13 14" id="KW-0472">Membrane</keyword>
<dbReference type="PRINTS" id="PR00344">
    <property type="entry name" value="BCTRLSENSOR"/>
</dbReference>
<keyword evidence="8" id="KW-0547">Nucleotide-binding</keyword>
<organism evidence="16 17">
    <name type="scientific">Paenibacillus mucilaginosus (strain KNP414)</name>
    <dbReference type="NCBI Taxonomy" id="1036673"/>
    <lineage>
        <taxon>Bacteria</taxon>
        <taxon>Bacillati</taxon>
        <taxon>Bacillota</taxon>
        <taxon>Bacilli</taxon>
        <taxon>Bacillales</taxon>
        <taxon>Paenibacillaceae</taxon>
        <taxon>Paenibacillus</taxon>
    </lineage>
</organism>
<name>F8F816_PAEMK</name>
<dbReference type="InterPro" id="IPR003594">
    <property type="entry name" value="HATPase_dom"/>
</dbReference>
<gene>
    <name evidence="16" type="ordered locus">KNP414_02440</name>
</gene>
<dbReference type="SMART" id="SM00387">
    <property type="entry name" value="HATPase_c"/>
    <property type="match status" value="1"/>
</dbReference>
<protein>
    <recommendedName>
        <fullName evidence="3">histidine kinase</fullName>
        <ecNumber evidence="3">2.7.13.3</ecNumber>
    </recommendedName>
</protein>
<evidence type="ECO:0000256" key="12">
    <source>
        <dbReference type="ARBA" id="ARBA00023012"/>
    </source>
</evidence>
<dbReference type="EMBL" id="CP002869">
    <property type="protein sequence ID" value="AEI41001.1"/>
    <property type="molecule type" value="Genomic_DNA"/>
</dbReference>
<dbReference type="InterPro" id="IPR029151">
    <property type="entry name" value="Sensor-like_sf"/>
</dbReference>
<evidence type="ECO:0000256" key="4">
    <source>
        <dbReference type="ARBA" id="ARBA00022475"/>
    </source>
</evidence>
<dbReference type="SUPFAM" id="SSF55890">
    <property type="entry name" value="Sporulation response regulatory protein Spo0B"/>
    <property type="match status" value="1"/>
</dbReference>
<dbReference type="Pfam" id="PF02518">
    <property type="entry name" value="HATPase_c"/>
    <property type="match status" value="1"/>
</dbReference>
<reference evidence="17" key="1">
    <citation type="submission" date="2011-06" db="EMBL/GenBank/DDBJ databases">
        <title>Complete genome sequence of Paenibacillus mucilaginosus KNP414.</title>
        <authorList>
            <person name="Wang J."/>
            <person name="Hu S."/>
            <person name="Hu X."/>
            <person name="Zhang B."/>
            <person name="Dong D."/>
            <person name="Zhang S."/>
            <person name="Zhao K."/>
            <person name="Wu D."/>
        </authorList>
    </citation>
    <scope>NUCLEOTIDE SEQUENCE [LARGE SCALE GENOMIC DNA]</scope>
    <source>
        <strain evidence="17">KNP414</strain>
    </source>
</reference>
<feature type="transmembrane region" description="Helical" evidence="14">
    <location>
        <begin position="179"/>
        <end position="198"/>
    </location>
</feature>
<accession>F8F816</accession>
<evidence type="ECO:0000313" key="17">
    <source>
        <dbReference type="Proteomes" id="UP000006620"/>
    </source>
</evidence>
<dbReference type="GO" id="GO:0000155">
    <property type="term" value="F:phosphorelay sensor kinase activity"/>
    <property type="evidence" value="ECO:0007669"/>
    <property type="project" value="InterPro"/>
</dbReference>
<evidence type="ECO:0000256" key="3">
    <source>
        <dbReference type="ARBA" id="ARBA00012438"/>
    </source>
</evidence>
<evidence type="ECO:0000313" key="16">
    <source>
        <dbReference type="EMBL" id="AEI41001.1"/>
    </source>
</evidence>
<comment type="catalytic activity">
    <reaction evidence="1">
        <text>ATP + protein L-histidine = ADP + protein N-phospho-L-histidine.</text>
        <dbReference type="EC" id="2.7.13.3"/>
    </reaction>
</comment>
<dbReference type="Gene3D" id="3.30.565.10">
    <property type="entry name" value="Histidine kinase-like ATPase, C-terminal domain"/>
    <property type="match status" value="1"/>
</dbReference>
<dbReference type="InterPro" id="IPR036890">
    <property type="entry name" value="HATPase_C_sf"/>
</dbReference>
<evidence type="ECO:0000256" key="1">
    <source>
        <dbReference type="ARBA" id="ARBA00000085"/>
    </source>
</evidence>
<dbReference type="InterPro" id="IPR016120">
    <property type="entry name" value="Sig_transdc_His_kin_SpoOB"/>
</dbReference>
<dbReference type="AlphaFoldDB" id="F8F816"/>
<feature type="domain" description="Histidine kinase" evidence="15">
    <location>
        <begin position="423"/>
        <end position="533"/>
    </location>
</feature>
<dbReference type="InterPro" id="IPR004358">
    <property type="entry name" value="Sig_transdc_His_kin-like_C"/>
</dbReference>
<dbReference type="Pfam" id="PF17203">
    <property type="entry name" value="sCache_3_2"/>
    <property type="match status" value="1"/>
</dbReference>
<proteinExistence type="predicted"/>
<dbReference type="InterPro" id="IPR050980">
    <property type="entry name" value="2C_sensor_his_kinase"/>
</dbReference>
<dbReference type="EC" id="2.7.13.3" evidence="3"/>
<dbReference type="PANTHER" id="PTHR44936">
    <property type="entry name" value="SENSOR PROTEIN CREC"/>
    <property type="match status" value="1"/>
</dbReference>
<dbReference type="KEGG" id="pms:KNP414_02440"/>
<dbReference type="InterPro" id="IPR039506">
    <property type="entry name" value="SPOB_a"/>
</dbReference>
<evidence type="ECO:0000256" key="13">
    <source>
        <dbReference type="ARBA" id="ARBA00023136"/>
    </source>
</evidence>
<keyword evidence="6" id="KW-0808">Transferase</keyword>
<evidence type="ECO:0000256" key="14">
    <source>
        <dbReference type="SAM" id="Phobius"/>
    </source>
</evidence>
<evidence type="ECO:0000256" key="6">
    <source>
        <dbReference type="ARBA" id="ARBA00022679"/>
    </source>
</evidence>
<keyword evidence="5" id="KW-0597">Phosphoprotein</keyword>
<dbReference type="InterPro" id="IPR005467">
    <property type="entry name" value="His_kinase_dom"/>
</dbReference>
<sequence length="540" mass="58116">MFMFAIPKPRLRLLTQIVLLISVVVFASMLLAGTFFSVLLERVVASYIGQNALNVARMTALNERIVEAFDDPDPAAVIQPIAERIRRETGASYVVVGSRVGIRYSHTNPELIGGEMQGGDNAPVLAGESIISEAVGSMGPSLRGKTPVLNAGGEVIGIVSAGFTSGSIRSVVEGYTRSIAGLSAALLAAGIIGAYLIARRVKKLIFGLEPGEIAFLFKEKEATIEAIRDAIVAVNRQGIIVTMNRRARELLQMHSLAVGGRLTHRPLLEAAREVADTRQGYSDHRVFLDSEVYALHAEPILSGGRAEGTVFTFHTESEIERLTGEFSKIRAFADNMRAQTHEYLNTLNTISGLLTLGHTDKAAEIISGEVRERQDVIAFLMSSVPDPLIAACLLGKSNRARELKVQFEIDPDSHLTGPPEGLDSQALVTVLGNLLDNAMEAARGRQDGEPLVRLSFTDLGHDIVFDIEDNGPGIPPEREADVFVSGYSTKPGGNRGLGLAIVKHALQSVHGQIYLDRSGLGGARFTVTVPKCPPSTREAR</sequence>
<evidence type="ECO:0000256" key="9">
    <source>
        <dbReference type="ARBA" id="ARBA00022777"/>
    </source>
</evidence>
<dbReference type="Pfam" id="PF14689">
    <property type="entry name" value="SPOB_a"/>
    <property type="match status" value="1"/>
</dbReference>